<feature type="domain" description="Cysteine-rich" evidence="1">
    <location>
        <begin position="136"/>
        <end position="221"/>
    </location>
</feature>
<dbReference type="AlphaFoldDB" id="A0A653A4K5"/>
<dbReference type="Pfam" id="PF02754">
    <property type="entry name" value="CCG"/>
    <property type="match status" value="2"/>
</dbReference>
<dbReference type="GO" id="GO:0016491">
    <property type="term" value="F:oxidoreductase activity"/>
    <property type="evidence" value="ECO:0007669"/>
    <property type="project" value="UniProtKB-ARBA"/>
</dbReference>
<dbReference type="PANTHER" id="PTHR30296">
    <property type="entry name" value="UNCHARACTERIZED PROTEIN YKGE"/>
    <property type="match status" value="1"/>
</dbReference>
<reference evidence="2" key="1">
    <citation type="submission" date="2018-07" db="EMBL/GenBank/DDBJ databases">
        <authorList>
            <consortium name="Genoscope - CEA"/>
            <person name="William W."/>
        </authorList>
    </citation>
    <scope>NUCLEOTIDE SEQUENCE</scope>
    <source>
        <strain evidence="2">IK1</strain>
    </source>
</reference>
<proteinExistence type="predicted"/>
<name>A0A653A4K5_UNCDX</name>
<evidence type="ECO:0000313" key="2">
    <source>
        <dbReference type="EMBL" id="VBB42999.1"/>
    </source>
</evidence>
<dbReference type="InterPro" id="IPR004017">
    <property type="entry name" value="Cys_rich_dom"/>
</dbReference>
<feature type="domain" description="Cysteine-rich" evidence="1">
    <location>
        <begin position="7"/>
        <end position="87"/>
    </location>
</feature>
<accession>A0A653A4K5</accession>
<gene>
    <name evidence="2" type="primary">ykgE</name>
    <name evidence="2" type="ORF">TRIP_B250115</name>
</gene>
<evidence type="ECO:0000259" key="1">
    <source>
        <dbReference type="Pfam" id="PF02754"/>
    </source>
</evidence>
<dbReference type="EMBL" id="UPXX01000018">
    <property type="protein sequence ID" value="VBB42999.1"/>
    <property type="molecule type" value="Genomic_DNA"/>
</dbReference>
<organism evidence="2">
    <name type="scientific">Uncultured Desulfatiglans sp</name>
    <dbReference type="NCBI Taxonomy" id="1748965"/>
    <lineage>
        <taxon>Bacteria</taxon>
        <taxon>Pseudomonadati</taxon>
        <taxon>Thermodesulfobacteriota</taxon>
        <taxon>Desulfobacteria</taxon>
        <taxon>Desulfatiglandales</taxon>
        <taxon>Desulfatiglandaceae</taxon>
        <taxon>Desulfatiglans</taxon>
        <taxon>environmental samples</taxon>
    </lineage>
</organism>
<sequence>MASPTTVLLFVPCLVDLVSVQTGEAVQNVLERLGLRVICPERQTCCGQPAFNAGYRQEARRLSKRFLEIFEGGLPIVSPSGSCVHMVRRHYPDLFRGDRTWERRARETAARTFEFTEFLVDILHVEDVGAAFEGRITYHDSCQLARGLGIREQPRRLLRSLRGAEFVEMVDSDRCCGFGGAFSFKYPEISTALVQEKVEHILASGADAVVGCDSGCLMNIQGRLSRMGSRVKAIHIARILDSGEEHVRAASNPGRL</sequence>
<dbReference type="GO" id="GO:0005829">
    <property type="term" value="C:cytosol"/>
    <property type="evidence" value="ECO:0007669"/>
    <property type="project" value="TreeGrafter"/>
</dbReference>
<dbReference type="PANTHER" id="PTHR30296:SF0">
    <property type="entry name" value="LACTATE UTILIZATION PROTEIN A"/>
    <property type="match status" value="1"/>
</dbReference>
<protein>
    <submittedName>
        <fullName evidence="2">Putative hydroxyacid oxidoreductase (Fe-S centre)</fullName>
    </submittedName>
</protein>